<dbReference type="NCBIfam" id="NF000955">
    <property type="entry name" value="PRK00099.1-1"/>
    <property type="match status" value="1"/>
</dbReference>
<reference evidence="6 7" key="2">
    <citation type="journal article" date="2009" name="Proc. Natl. Acad. Sci. U.S.A.">
        <title>On the chimeric nature, thermophilic origin, and phylogenetic placement of the Thermotogales.</title>
        <authorList>
            <person name="Zhaxybayeva O."/>
            <person name="Swithers K.S."/>
            <person name="Lapierre P."/>
            <person name="Fournier G.P."/>
            <person name="Bickhart D.M."/>
            <person name="DeBoy R.T."/>
            <person name="Nelson K.E."/>
            <person name="Nesbo C.L."/>
            <person name="Doolittle W.F."/>
            <person name="Gogarten J.P."/>
            <person name="Noll K.M."/>
        </authorList>
    </citation>
    <scope>NUCLEOTIDE SEQUENCE [LARGE SCALE GENOMIC DNA]</scope>
    <source>
        <strain evidence="7">ATCC BAA-301 / DSM 14385 / NBRC 107922 / TMO</strain>
    </source>
</reference>
<reference evidence="6 7" key="1">
    <citation type="submission" date="2007-08" db="EMBL/GenBank/DDBJ databases">
        <title>Complete sequence of Thermotoga lettingae TMO.</title>
        <authorList>
            <consortium name="US DOE Joint Genome Institute"/>
            <person name="Copeland A."/>
            <person name="Lucas S."/>
            <person name="Lapidus A."/>
            <person name="Barry K."/>
            <person name="Glavina del Rio T."/>
            <person name="Dalin E."/>
            <person name="Tice H."/>
            <person name="Pitluck S."/>
            <person name="Foster B."/>
            <person name="Bruce D."/>
            <person name="Schmutz J."/>
            <person name="Larimer F."/>
            <person name="Land M."/>
            <person name="Hauser L."/>
            <person name="Kyrpides N."/>
            <person name="Mikhailova N."/>
            <person name="Nelson K."/>
            <person name="Gogarten J.P."/>
            <person name="Noll K."/>
            <person name="Richardson P."/>
        </authorList>
    </citation>
    <scope>NUCLEOTIDE SEQUENCE [LARGE SCALE GENOMIC DNA]</scope>
    <source>
        <strain evidence="7">ATCC BAA-301 / DSM 14385 / NBRC 107922 / TMO</strain>
    </source>
</reference>
<dbReference type="GO" id="GO:0005840">
    <property type="term" value="C:ribosome"/>
    <property type="evidence" value="ECO:0007669"/>
    <property type="project" value="UniProtKB-KW"/>
</dbReference>
<evidence type="ECO:0000256" key="2">
    <source>
        <dbReference type="ARBA" id="ARBA00022980"/>
    </source>
</evidence>
<evidence type="ECO:0000313" key="6">
    <source>
        <dbReference type="EMBL" id="ABV33042.1"/>
    </source>
</evidence>
<dbReference type="eggNOG" id="COG0244">
    <property type="taxonomic scope" value="Bacteria"/>
</dbReference>
<dbReference type="InterPro" id="IPR047865">
    <property type="entry name" value="Ribosomal_uL10_bac_type"/>
</dbReference>
<keyword evidence="7" id="KW-1185">Reference proteome</keyword>
<dbReference type="Proteomes" id="UP000002016">
    <property type="component" value="Chromosome"/>
</dbReference>
<dbReference type="PANTHER" id="PTHR11560">
    <property type="entry name" value="39S RIBOSOMAL PROTEIN L10, MITOCHONDRIAL"/>
    <property type="match status" value="1"/>
</dbReference>
<dbReference type="InterPro" id="IPR001790">
    <property type="entry name" value="Ribosomal_uL10"/>
</dbReference>
<comment type="function">
    <text evidence="5">Forms part of the ribosomal stalk, playing a central role in the interaction of the ribosome with GTP-bound translation factors.</text>
</comment>
<keyword evidence="5" id="KW-0694">RNA-binding</keyword>
<keyword evidence="3 5" id="KW-0687">Ribonucleoprotein</keyword>
<sequence length="191" mass="21510">MRPFLLKGGAKLITRQQKEAVLEKLENDFSNSSLVMFINYSGFNVAMMRDLRRRLYSKYEREARFTVAKNTLIGRALSKVGYAEKDFQSILAGPTAVLYVLSDDPIEAIKITHSFSKEKKLEGIFKGGFLEGNYFTADDVSKLASLPTKEELYAMVVGRVQAPLTNLVYVLSGTIRKLLYALNAIHDKKSK</sequence>
<dbReference type="HOGENOM" id="CLU_092227_1_2_0"/>
<evidence type="ECO:0000256" key="4">
    <source>
        <dbReference type="ARBA" id="ARBA00035202"/>
    </source>
</evidence>
<proteinExistence type="inferred from homology"/>
<dbReference type="CDD" id="cd05797">
    <property type="entry name" value="Ribosomal_L10"/>
    <property type="match status" value="1"/>
</dbReference>
<dbReference type="SUPFAM" id="SSF160369">
    <property type="entry name" value="Ribosomal protein L10-like"/>
    <property type="match status" value="1"/>
</dbReference>
<dbReference type="EMBL" id="CP000812">
    <property type="protein sequence ID" value="ABV33042.1"/>
    <property type="molecule type" value="Genomic_DNA"/>
</dbReference>
<dbReference type="KEGG" id="tle:Tlet_0475"/>
<dbReference type="Gene3D" id="3.30.70.1730">
    <property type="match status" value="1"/>
</dbReference>
<protein>
    <recommendedName>
        <fullName evidence="4 5">Large ribosomal subunit protein uL10</fullName>
    </recommendedName>
</protein>
<keyword evidence="2 5" id="KW-0689">Ribosomal protein</keyword>
<dbReference type="InterPro" id="IPR022973">
    <property type="entry name" value="Ribosomal_uL10_bac"/>
</dbReference>
<evidence type="ECO:0000256" key="5">
    <source>
        <dbReference type="HAMAP-Rule" id="MF_00362"/>
    </source>
</evidence>
<comment type="subunit">
    <text evidence="5">Part of the ribosomal stalk of the 50S ribosomal subunit. The N-terminus interacts with L11 and the large rRNA to form the base of the stalk. The C-terminus forms an elongated spine to which L12 dimers bind in a sequential fashion forming a multimeric L10(L12)X complex.</text>
</comment>
<dbReference type="GO" id="GO:0070180">
    <property type="term" value="F:large ribosomal subunit rRNA binding"/>
    <property type="evidence" value="ECO:0007669"/>
    <property type="project" value="UniProtKB-UniRule"/>
</dbReference>
<dbReference type="HAMAP" id="MF_00362">
    <property type="entry name" value="Ribosomal_uL10"/>
    <property type="match status" value="1"/>
</dbReference>
<accession>A8F4F8</accession>
<keyword evidence="5" id="KW-0699">rRNA-binding</keyword>
<dbReference type="STRING" id="416591.Tlet_0475"/>
<evidence type="ECO:0000313" key="7">
    <source>
        <dbReference type="Proteomes" id="UP000002016"/>
    </source>
</evidence>
<name>A8F4F8_PSELT</name>
<dbReference type="Pfam" id="PF00466">
    <property type="entry name" value="Ribosomal_L10"/>
    <property type="match status" value="1"/>
</dbReference>
<dbReference type="InterPro" id="IPR043141">
    <property type="entry name" value="Ribosomal_uL10-like_sf"/>
</dbReference>
<comment type="similarity">
    <text evidence="1 5">Belongs to the universal ribosomal protein uL10 family.</text>
</comment>
<organism evidence="6 7">
    <name type="scientific">Pseudothermotoga lettingae (strain ATCC BAA-301 / DSM 14385 / NBRC 107922 / TMO)</name>
    <name type="common">Thermotoga lettingae</name>
    <dbReference type="NCBI Taxonomy" id="416591"/>
    <lineage>
        <taxon>Bacteria</taxon>
        <taxon>Thermotogati</taxon>
        <taxon>Thermotogota</taxon>
        <taxon>Thermotogae</taxon>
        <taxon>Thermotogales</taxon>
        <taxon>Thermotogaceae</taxon>
        <taxon>Pseudothermotoga</taxon>
    </lineage>
</organism>
<evidence type="ECO:0000256" key="3">
    <source>
        <dbReference type="ARBA" id="ARBA00023274"/>
    </source>
</evidence>
<dbReference type="GO" id="GO:0006412">
    <property type="term" value="P:translation"/>
    <property type="evidence" value="ECO:0007669"/>
    <property type="project" value="UniProtKB-UniRule"/>
</dbReference>
<gene>
    <name evidence="5" type="primary">rplJ</name>
    <name evidence="6" type="ordered locus">Tlet_0475</name>
</gene>
<dbReference type="AlphaFoldDB" id="A8F4F8"/>
<dbReference type="Gene3D" id="6.10.250.290">
    <property type="match status" value="1"/>
</dbReference>
<evidence type="ECO:0000256" key="1">
    <source>
        <dbReference type="ARBA" id="ARBA00008889"/>
    </source>
</evidence>
<dbReference type="GO" id="GO:1990904">
    <property type="term" value="C:ribonucleoprotein complex"/>
    <property type="evidence" value="ECO:0007669"/>
    <property type="project" value="UniProtKB-KW"/>
</dbReference>